<dbReference type="InterPro" id="IPR032675">
    <property type="entry name" value="LRR_dom_sf"/>
</dbReference>
<feature type="region of interest" description="Disordered" evidence="1">
    <location>
        <begin position="70"/>
        <end position="99"/>
    </location>
</feature>
<dbReference type="CDD" id="cd09917">
    <property type="entry name" value="F-box_SF"/>
    <property type="match status" value="1"/>
</dbReference>
<dbReference type="SMART" id="SM00367">
    <property type="entry name" value="LRR_CC"/>
    <property type="match status" value="3"/>
</dbReference>
<dbReference type="InterPro" id="IPR036047">
    <property type="entry name" value="F-box-like_dom_sf"/>
</dbReference>
<feature type="compositionally biased region" description="Low complexity" evidence="1">
    <location>
        <begin position="200"/>
        <end position="219"/>
    </location>
</feature>
<dbReference type="PANTHER" id="PTHR38926">
    <property type="entry name" value="F-BOX DOMAIN CONTAINING PROTEIN, EXPRESSED"/>
    <property type="match status" value="1"/>
</dbReference>
<protein>
    <recommendedName>
        <fullName evidence="4">F-box domain-containing protein</fullName>
    </recommendedName>
</protein>
<evidence type="ECO:0008006" key="4">
    <source>
        <dbReference type="Google" id="ProtNLM"/>
    </source>
</evidence>
<dbReference type="SUPFAM" id="SSF81383">
    <property type="entry name" value="F-box domain"/>
    <property type="match status" value="1"/>
</dbReference>
<dbReference type="Gene3D" id="3.80.10.10">
    <property type="entry name" value="Ribonuclease Inhibitor"/>
    <property type="match status" value="1"/>
</dbReference>
<evidence type="ECO:0000313" key="2">
    <source>
        <dbReference type="EMBL" id="KAL2913518.1"/>
    </source>
</evidence>
<dbReference type="Proteomes" id="UP001527925">
    <property type="component" value="Unassembled WGS sequence"/>
</dbReference>
<dbReference type="EMBL" id="JADGIZ020000045">
    <property type="protein sequence ID" value="KAL2913518.1"/>
    <property type="molecule type" value="Genomic_DNA"/>
</dbReference>
<feature type="region of interest" description="Disordered" evidence="1">
    <location>
        <begin position="138"/>
        <end position="279"/>
    </location>
</feature>
<name>A0ABR4N214_9FUNG</name>
<feature type="compositionally biased region" description="Low complexity" evidence="1">
    <location>
        <begin position="175"/>
        <end position="186"/>
    </location>
</feature>
<organism evidence="2 3">
    <name type="scientific">Polyrhizophydium stewartii</name>
    <dbReference type="NCBI Taxonomy" id="2732419"/>
    <lineage>
        <taxon>Eukaryota</taxon>
        <taxon>Fungi</taxon>
        <taxon>Fungi incertae sedis</taxon>
        <taxon>Chytridiomycota</taxon>
        <taxon>Chytridiomycota incertae sedis</taxon>
        <taxon>Chytridiomycetes</taxon>
        <taxon>Rhizophydiales</taxon>
        <taxon>Rhizophydiales incertae sedis</taxon>
        <taxon>Polyrhizophydium</taxon>
    </lineage>
</organism>
<sequence length="479" mass="51128">MPARLPAELVDLIIQRVAACDMVPVLCVCRAWHRAGIRRLYRSVTFRNQRQRERFFRALAAEPALTPASLRPARAGSPMAISPARTTPPGAPRMRRRASLPTRPHRGLVVRSLHFGLGPRVRVVRSSAVVALDAQNTRTKPASIDSPLVSPEHGTGLGSSAAESTESPHDGGPGAALAPASSMLSLRADPVSSPTDMHISPLRSPVSPSRTSPTRGSASFRRILPDSLVSMTPGSVAAVSGSSPSPSGPSPSPMLRRADQPRQAVPGSTDSNGSPIAFPARPAVVDRSLIIDTRSRALPAAPSTSDGADLMSAVATAAPAATTQQQTGTASPEKVLTPYGDAWDHRFVSKFLEPLGAFCTNLRSLSLSGCHVFDHALEELLPRLPHLERLDISYTTVKRQGLAAIARSCRTRLEWLDISGIFRLGRNRGEVLLEIAACCHGLRTVVALDCPELQSETLSECLQLRAGMRFLRDAEAEVG</sequence>
<reference evidence="2 3" key="1">
    <citation type="submission" date="2023-09" db="EMBL/GenBank/DDBJ databases">
        <title>Pangenome analysis of Batrachochytrium dendrobatidis and related Chytrids.</title>
        <authorList>
            <person name="Yacoub M.N."/>
            <person name="Stajich J.E."/>
            <person name="James T.Y."/>
        </authorList>
    </citation>
    <scope>NUCLEOTIDE SEQUENCE [LARGE SCALE GENOMIC DNA]</scope>
    <source>
        <strain evidence="2 3">JEL0888</strain>
    </source>
</reference>
<accession>A0ABR4N214</accession>
<dbReference type="SUPFAM" id="SSF52047">
    <property type="entry name" value="RNI-like"/>
    <property type="match status" value="1"/>
</dbReference>
<dbReference type="InterPro" id="IPR006553">
    <property type="entry name" value="Leu-rich_rpt_Cys-con_subtyp"/>
</dbReference>
<evidence type="ECO:0000313" key="3">
    <source>
        <dbReference type="Proteomes" id="UP001527925"/>
    </source>
</evidence>
<evidence type="ECO:0000256" key="1">
    <source>
        <dbReference type="SAM" id="MobiDB-lite"/>
    </source>
</evidence>
<dbReference type="PANTHER" id="PTHR38926:SF5">
    <property type="entry name" value="F-BOX AND LEUCINE-RICH REPEAT PROTEIN 6"/>
    <property type="match status" value="1"/>
</dbReference>
<comment type="caution">
    <text evidence="2">The sequence shown here is derived from an EMBL/GenBank/DDBJ whole genome shotgun (WGS) entry which is preliminary data.</text>
</comment>
<keyword evidence="3" id="KW-1185">Reference proteome</keyword>
<feature type="compositionally biased region" description="Low complexity" evidence="1">
    <location>
        <begin position="233"/>
        <end position="245"/>
    </location>
</feature>
<proteinExistence type="predicted"/>
<gene>
    <name evidence="2" type="ORF">HK105_206978</name>
</gene>